<proteinExistence type="predicted"/>
<organism evidence="1 2">
    <name type="scientific">Asbolus verrucosus</name>
    <name type="common">Desert ironclad beetle</name>
    <dbReference type="NCBI Taxonomy" id="1661398"/>
    <lineage>
        <taxon>Eukaryota</taxon>
        <taxon>Metazoa</taxon>
        <taxon>Ecdysozoa</taxon>
        <taxon>Arthropoda</taxon>
        <taxon>Hexapoda</taxon>
        <taxon>Insecta</taxon>
        <taxon>Pterygota</taxon>
        <taxon>Neoptera</taxon>
        <taxon>Endopterygota</taxon>
        <taxon>Coleoptera</taxon>
        <taxon>Polyphaga</taxon>
        <taxon>Cucujiformia</taxon>
        <taxon>Tenebrionidae</taxon>
        <taxon>Pimeliinae</taxon>
        <taxon>Asbolus</taxon>
    </lineage>
</organism>
<dbReference type="OrthoDB" id="8171348at2759"/>
<protein>
    <submittedName>
        <fullName evidence="1">Uncharacterized protein</fullName>
    </submittedName>
</protein>
<name>A0A482VHX2_ASBVE</name>
<accession>A0A482VHX2</accession>
<dbReference type="AlphaFoldDB" id="A0A482VHX2"/>
<dbReference type="Proteomes" id="UP000292052">
    <property type="component" value="Unassembled WGS sequence"/>
</dbReference>
<gene>
    <name evidence="1" type="ORF">BDFB_002651</name>
</gene>
<evidence type="ECO:0000313" key="1">
    <source>
        <dbReference type="EMBL" id="RZC32491.1"/>
    </source>
</evidence>
<reference evidence="1 2" key="1">
    <citation type="submission" date="2017-03" db="EMBL/GenBank/DDBJ databases">
        <title>Genome of the blue death feigning beetle - Asbolus verrucosus.</title>
        <authorList>
            <person name="Rider S.D."/>
        </authorList>
    </citation>
    <scope>NUCLEOTIDE SEQUENCE [LARGE SCALE GENOMIC DNA]</scope>
    <source>
        <strain evidence="1">Butters</strain>
        <tissue evidence="1">Head and leg muscle</tissue>
    </source>
</reference>
<dbReference type="STRING" id="1661398.A0A482VHX2"/>
<comment type="caution">
    <text evidence="1">The sequence shown here is derived from an EMBL/GenBank/DDBJ whole genome shotgun (WGS) entry which is preliminary data.</text>
</comment>
<evidence type="ECO:0000313" key="2">
    <source>
        <dbReference type="Proteomes" id="UP000292052"/>
    </source>
</evidence>
<dbReference type="EMBL" id="QDEB01096716">
    <property type="protein sequence ID" value="RZC32491.1"/>
    <property type="molecule type" value="Genomic_DNA"/>
</dbReference>
<keyword evidence="2" id="KW-1185">Reference proteome</keyword>
<sequence>MKIKVAFNNSFSGAVHARDFRTGSCMVHGDGGKVVTLDINLLAQQGTSDYCGLLVNNSI</sequence>